<feature type="compositionally biased region" description="Low complexity" evidence="1">
    <location>
        <begin position="9"/>
        <end position="19"/>
    </location>
</feature>
<dbReference type="PANTHER" id="PTHR15955">
    <property type="entry name" value="RWD DOMAIN CONTAINING PROTEIN 2"/>
    <property type="match status" value="1"/>
</dbReference>
<dbReference type="PANTHER" id="PTHR15955:SF3">
    <property type="entry name" value="RWD DOMAIN-CONTAINING PROTEIN 2A"/>
    <property type="match status" value="1"/>
</dbReference>
<dbReference type="CDD" id="cd24163">
    <property type="entry name" value="RWDD2_C"/>
    <property type="match status" value="1"/>
</dbReference>
<dbReference type="CDD" id="cd23829">
    <property type="entry name" value="RWD_RWDD2"/>
    <property type="match status" value="1"/>
</dbReference>
<evidence type="ECO:0000313" key="3">
    <source>
        <dbReference type="EMBL" id="EMP36633.1"/>
    </source>
</evidence>
<dbReference type="InterPro" id="IPR059181">
    <property type="entry name" value="RWDD2A-B_C"/>
</dbReference>
<dbReference type="InterPro" id="IPR017359">
    <property type="entry name" value="Phi-like"/>
</dbReference>
<organism evidence="3 4">
    <name type="scientific">Chelonia mydas</name>
    <name type="common">Green sea-turtle</name>
    <name type="synonym">Chelonia agassizi</name>
    <dbReference type="NCBI Taxonomy" id="8469"/>
    <lineage>
        <taxon>Eukaryota</taxon>
        <taxon>Metazoa</taxon>
        <taxon>Chordata</taxon>
        <taxon>Craniata</taxon>
        <taxon>Vertebrata</taxon>
        <taxon>Euteleostomi</taxon>
        <taxon>Archelosauria</taxon>
        <taxon>Testudinata</taxon>
        <taxon>Testudines</taxon>
        <taxon>Cryptodira</taxon>
        <taxon>Durocryptodira</taxon>
        <taxon>Americhelydia</taxon>
        <taxon>Chelonioidea</taxon>
        <taxon>Cheloniidae</taxon>
        <taxon>Chelonia</taxon>
    </lineage>
</organism>
<evidence type="ECO:0000313" key="4">
    <source>
        <dbReference type="Proteomes" id="UP000031443"/>
    </source>
</evidence>
<proteinExistence type="predicted"/>
<evidence type="ECO:0000256" key="1">
    <source>
        <dbReference type="SAM" id="MobiDB-lite"/>
    </source>
</evidence>
<dbReference type="EMBL" id="KB524361">
    <property type="protein sequence ID" value="EMP36633.1"/>
    <property type="molecule type" value="Genomic_DNA"/>
</dbReference>
<protein>
    <submittedName>
        <fullName evidence="3">RWD domain-containing protein 2A</fullName>
    </submittedName>
</protein>
<dbReference type="InterPro" id="IPR010541">
    <property type="entry name" value="Prp3_C"/>
</dbReference>
<dbReference type="InterPro" id="IPR006575">
    <property type="entry name" value="RWD_dom"/>
</dbReference>
<dbReference type="Gene3D" id="3.10.110.10">
    <property type="entry name" value="Ubiquitin Conjugating Enzyme"/>
    <property type="match status" value="1"/>
</dbReference>
<sequence length="422" mass="48240">MAVAGQVPSSEGSAAASSGTEPNSRILNSSFLAPPERPHPLPHSYPPFHKHSWTPIQFPYPSVALRPKSLPTPVQALCSPLLHIYSIERKVDDPLHHVSDFVKLGKYLDELMYPWKTSVYPRGVWVYSCNMAITVKECLELQLLEMEMLFSMFPNKGEISLQDKNALTYVQMYLKNIKEGLPPRIAYSISVDIDEPKVKVDLHVSLPHSYPHSAPELFARSDALNRQNQLQLNKHLTSHISSLDSGELCVCAVVQWVRDNSASYFQNSDVSSETSPKEKAVKIIFHRMWIYSHHIYRQGLKKKIFDCAKQLNLTGFCLTGKPGIICVEGLKENAEEFWHVIRYPNWKHISCKHVESMETEGNGEKLHLFHTFEDLQFQAHGDYGLRNDYHMDLGQFLEFLKQHQSEHIFQLLFGVEGKQSDN</sequence>
<feature type="compositionally biased region" description="Polar residues" evidence="1">
    <location>
        <begin position="20"/>
        <end position="31"/>
    </location>
</feature>
<name>M7BX23_CHEMY</name>
<dbReference type="InterPro" id="IPR016135">
    <property type="entry name" value="UBQ-conjugating_enzyme/RWD"/>
</dbReference>
<evidence type="ECO:0000259" key="2">
    <source>
        <dbReference type="PROSITE" id="PS50908"/>
    </source>
</evidence>
<dbReference type="Proteomes" id="UP000031443">
    <property type="component" value="Unassembled WGS sequence"/>
</dbReference>
<dbReference type="SUPFAM" id="SSF54495">
    <property type="entry name" value="UBC-like"/>
    <property type="match status" value="1"/>
</dbReference>
<dbReference type="SMART" id="SM00591">
    <property type="entry name" value="RWD"/>
    <property type="match status" value="1"/>
</dbReference>
<gene>
    <name evidence="3" type="ORF">UY3_06181</name>
</gene>
<dbReference type="AlphaFoldDB" id="M7BX23"/>
<feature type="region of interest" description="Disordered" evidence="1">
    <location>
        <begin position="1"/>
        <end position="32"/>
    </location>
</feature>
<dbReference type="Pfam" id="PF05773">
    <property type="entry name" value="RWD"/>
    <property type="match status" value="1"/>
</dbReference>
<keyword evidence="4" id="KW-1185">Reference proteome</keyword>
<feature type="domain" description="RWD" evidence="2">
    <location>
        <begin position="144"/>
        <end position="264"/>
    </location>
</feature>
<dbReference type="eggNOG" id="ENOG502QTUP">
    <property type="taxonomic scope" value="Eukaryota"/>
</dbReference>
<dbReference type="STRING" id="8469.M7BX23"/>
<reference evidence="4" key="1">
    <citation type="journal article" date="2013" name="Nat. Genet.">
        <title>The draft genomes of soft-shell turtle and green sea turtle yield insights into the development and evolution of the turtle-specific body plan.</title>
        <authorList>
            <person name="Wang Z."/>
            <person name="Pascual-Anaya J."/>
            <person name="Zadissa A."/>
            <person name="Li W."/>
            <person name="Niimura Y."/>
            <person name="Huang Z."/>
            <person name="Li C."/>
            <person name="White S."/>
            <person name="Xiong Z."/>
            <person name="Fang D."/>
            <person name="Wang B."/>
            <person name="Ming Y."/>
            <person name="Chen Y."/>
            <person name="Zheng Y."/>
            <person name="Kuraku S."/>
            <person name="Pignatelli M."/>
            <person name="Herrero J."/>
            <person name="Beal K."/>
            <person name="Nozawa M."/>
            <person name="Li Q."/>
            <person name="Wang J."/>
            <person name="Zhang H."/>
            <person name="Yu L."/>
            <person name="Shigenobu S."/>
            <person name="Wang J."/>
            <person name="Liu J."/>
            <person name="Flicek P."/>
            <person name="Searle S."/>
            <person name="Wang J."/>
            <person name="Kuratani S."/>
            <person name="Yin Y."/>
            <person name="Aken B."/>
            <person name="Zhang G."/>
            <person name="Irie N."/>
        </authorList>
    </citation>
    <scope>NUCLEOTIDE SEQUENCE [LARGE SCALE GENOMIC DNA]</scope>
</reference>
<dbReference type="PROSITE" id="PS50908">
    <property type="entry name" value="RWD"/>
    <property type="match status" value="1"/>
</dbReference>
<dbReference type="Pfam" id="PF06544">
    <property type="entry name" value="Prp3_C"/>
    <property type="match status" value="1"/>
</dbReference>
<accession>M7BX23</accession>